<evidence type="ECO:0000313" key="3">
    <source>
        <dbReference type="Proteomes" id="UP000254156"/>
    </source>
</evidence>
<reference evidence="2 3" key="1">
    <citation type="submission" date="2018-06" db="EMBL/GenBank/DDBJ databases">
        <authorList>
            <consortium name="Pathogen Informatics"/>
            <person name="Doyle S."/>
        </authorList>
    </citation>
    <scope>NUCLEOTIDE SEQUENCE [LARGE SCALE GENOMIC DNA]</scope>
    <source>
        <strain evidence="2 3">NCTC11632</strain>
    </source>
</reference>
<feature type="domain" description="Methyltransferase" evidence="1">
    <location>
        <begin position="85"/>
        <end position="180"/>
    </location>
</feature>
<dbReference type="CDD" id="cd02440">
    <property type="entry name" value="AdoMet_MTases"/>
    <property type="match status" value="1"/>
</dbReference>
<dbReference type="EMBL" id="UGTF01000002">
    <property type="protein sequence ID" value="SUB88808.1"/>
    <property type="molecule type" value="Genomic_DNA"/>
</dbReference>
<dbReference type="SUPFAM" id="SSF53335">
    <property type="entry name" value="S-adenosyl-L-methionine-dependent methyltransferases"/>
    <property type="match status" value="1"/>
</dbReference>
<dbReference type="Pfam" id="PF13649">
    <property type="entry name" value="Methyltransf_25"/>
    <property type="match status" value="1"/>
</dbReference>
<dbReference type="InterPro" id="IPR041698">
    <property type="entry name" value="Methyltransf_25"/>
</dbReference>
<evidence type="ECO:0000313" key="2">
    <source>
        <dbReference type="EMBL" id="SUB88808.1"/>
    </source>
</evidence>
<keyword evidence="2" id="KW-0489">Methyltransferase</keyword>
<dbReference type="GO" id="GO:0043770">
    <property type="term" value="F:demethylmenaquinone methyltransferase activity"/>
    <property type="evidence" value="ECO:0007669"/>
    <property type="project" value="UniProtKB-EC"/>
</dbReference>
<evidence type="ECO:0000259" key="1">
    <source>
        <dbReference type="Pfam" id="PF13649"/>
    </source>
</evidence>
<dbReference type="PANTHER" id="PTHR43591:SF110">
    <property type="entry name" value="RHODANESE DOMAIN-CONTAINING PROTEIN"/>
    <property type="match status" value="1"/>
</dbReference>
<protein>
    <submittedName>
        <fullName evidence="2">Demethylmenaquinone methyltransferase</fullName>
        <ecNumber evidence="2">2.1.1.163</ecNumber>
    </submittedName>
</protein>
<proteinExistence type="predicted"/>
<dbReference type="AlphaFoldDB" id="A0A379E7X6"/>
<organism evidence="2 3">
    <name type="scientific">Porphyromonas macacae</name>
    <dbReference type="NCBI Taxonomy" id="28115"/>
    <lineage>
        <taxon>Bacteria</taxon>
        <taxon>Pseudomonadati</taxon>
        <taxon>Bacteroidota</taxon>
        <taxon>Bacteroidia</taxon>
        <taxon>Bacteroidales</taxon>
        <taxon>Porphyromonadaceae</taxon>
        <taxon>Porphyromonas</taxon>
    </lineage>
</organism>
<keyword evidence="2" id="KW-0808">Transferase</keyword>
<dbReference type="Gene3D" id="3.40.50.150">
    <property type="entry name" value="Vaccinia Virus protein VP39"/>
    <property type="match status" value="1"/>
</dbReference>
<gene>
    <name evidence="2" type="primary">ubiE_1</name>
    <name evidence="2" type="ORF">NCTC11632_00885</name>
</gene>
<dbReference type="InterPro" id="IPR029063">
    <property type="entry name" value="SAM-dependent_MTases_sf"/>
</dbReference>
<name>A0A379E7X6_9PORP</name>
<accession>A0A379E7X6</accession>
<sequence>MPKNVGVYCRYFYDTVFRMISRFKFIRKRMEQKNAYTELTNRYDDVLTAQTWWSWIYMHIFWRVDDNKIARIVLDMIPDEFQGTILDLPVGTAVFTAEKYLRMQNAEITGLDYSPEMLEIAKRRAKEVGLKNLTLIRGDAGNLPFEDNRFDVVLSMNGFQAFPDKEQAFAEVFRVLKTGGLFCGCFYIKGENRIGDWIVRNVLDRKGLFLAPHYTKKQACEKLVSLFGCNVEATNFRSILTFKCTKP</sequence>
<dbReference type="EC" id="2.1.1.163" evidence="2"/>
<dbReference type="PANTHER" id="PTHR43591">
    <property type="entry name" value="METHYLTRANSFERASE"/>
    <property type="match status" value="1"/>
</dbReference>
<dbReference type="GO" id="GO:0032259">
    <property type="term" value="P:methylation"/>
    <property type="evidence" value="ECO:0007669"/>
    <property type="project" value="UniProtKB-KW"/>
</dbReference>
<dbReference type="Proteomes" id="UP000254156">
    <property type="component" value="Unassembled WGS sequence"/>
</dbReference>